<dbReference type="Pfam" id="PF02880">
    <property type="entry name" value="PGM_PMM_III"/>
    <property type="match status" value="1"/>
</dbReference>
<dbReference type="Gene3D" id="3.30.310.50">
    <property type="entry name" value="Alpha-D-phosphohexomutase, C-terminal domain"/>
    <property type="match status" value="1"/>
</dbReference>
<dbReference type="PRINTS" id="PR00509">
    <property type="entry name" value="PGMPMM"/>
</dbReference>
<dbReference type="Gene3D" id="3.40.120.10">
    <property type="entry name" value="Alpha-D-Glucose-1,6-Bisphosphate, subunit A, domain 3"/>
    <property type="match status" value="3"/>
</dbReference>
<dbReference type="InterPro" id="IPR005844">
    <property type="entry name" value="A-D-PHexomutase_a/b/a-I"/>
</dbReference>
<dbReference type="InterPro" id="IPR005846">
    <property type="entry name" value="A-D-PHexomutase_a/b/a-III"/>
</dbReference>
<dbReference type="SUPFAM" id="SSF55957">
    <property type="entry name" value="Phosphoglucomutase, C-terminal domain"/>
    <property type="match status" value="1"/>
</dbReference>
<dbReference type="CDD" id="cd03089">
    <property type="entry name" value="PMM_PGM"/>
    <property type="match status" value="1"/>
</dbReference>
<feature type="domain" description="Alpha-D-phosphohexomutase alpha/beta/alpha" evidence="9">
    <location>
        <begin position="258"/>
        <end position="364"/>
    </location>
</feature>
<organism evidence="10 11">
    <name type="scientific">Candidatus Taylorbacteria bacterium RIFCSPHIGHO2_02_FULL_43_32b</name>
    <dbReference type="NCBI Taxonomy" id="1802306"/>
    <lineage>
        <taxon>Bacteria</taxon>
        <taxon>Candidatus Tayloriibacteriota</taxon>
    </lineage>
</organism>
<dbReference type="SUPFAM" id="SSF53738">
    <property type="entry name" value="Phosphoglucomutase, first 3 domains"/>
    <property type="match status" value="3"/>
</dbReference>
<dbReference type="EMBL" id="MHRK01000011">
    <property type="protein sequence ID" value="OHA24424.1"/>
    <property type="molecule type" value="Genomic_DNA"/>
</dbReference>
<evidence type="ECO:0000313" key="10">
    <source>
        <dbReference type="EMBL" id="OHA24424.1"/>
    </source>
</evidence>
<evidence type="ECO:0000256" key="1">
    <source>
        <dbReference type="ARBA" id="ARBA00001946"/>
    </source>
</evidence>
<dbReference type="Pfam" id="PF02878">
    <property type="entry name" value="PGM_PMM_I"/>
    <property type="match status" value="1"/>
</dbReference>
<evidence type="ECO:0000256" key="4">
    <source>
        <dbReference type="ARBA" id="ARBA00022723"/>
    </source>
</evidence>
<dbReference type="GO" id="GO:0046872">
    <property type="term" value="F:metal ion binding"/>
    <property type="evidence" value="ECO:0007669"/>
    <property type="project" value="UniProtKB-KW"/>
</dbReference>
<gene>
    <name evidence="10" type="ORF">A3C72_01905</name>
</gene>
<evidence type="ECO:0000259" key="8">
    <source>
        <dbReference type="Pfam" id="PF02879"/>
    </source>
</evidence>
<accession>A0A1G2ML16</accession>
<comment type="caution">
    <text evidence="10">The sequence shown here is derived from an EMBL/GenBank/DDBJ whole genome shotgun (WGS) entry which is preliminary data.</text>
</comment>
<evidence type="ECO:0008006" key="12">
    <source>
        <dbReference type="Google" id="ProtNLM"/>
    </source>
</evidence>
<keyword evidence="3" id="KW-0597">Phosphoprotein</keyword>
<dbReference type="AlphaFoldDB" id="A0A1G2ML16"/>
<proteinExistence type="inferred from homology"/>
<evidence type="ECO:0000256" key="3">
    <source>
        <dbReference type="ARBA" id="ARBA00022553"/>
    </source>
</evidence>
<dbReference type="InterPro" id="IPR036900">
    <property type="entry name" value="A-D-PHexomutase_C_sf"/>
</dbReference>
<dbReference type="Proteomes" id="UP000177130">
    <property type="component" value="Unassembled WGS sequence"/>
</dbReference>
<dbReference type="GO" id="GO:0005975">
    <property type="term" value="P:carbohydrate metabolic process"/>
    <property type="evidence" value="ECO:0007669"/>
    <property type="project" value="InterPro"/>
</dbReference>
<reference evidence="10 11" key="1">
    <citation type="journal article" date="2016" name="Nat. Commun.">
        <title>Thousands of microbial genomes shed light on interconnected biogeochemical processes in an aquifer system.</title>
        <authorList>
            <person name="Anantharaman K."/>
            <person name="Brown C.T."/>
            <person name="Hug L.A."/>
            <person name="Sharon I."/>
            <person name="Castelle C.J."/>
            <person name="Probst A.J."/>
            <person name="Thomas B.C."/>
            <person name="Singh A."/>
            <person name="Wilkins M.J."/>
            <person name="Karaoz U."/>
            <person name="Brodie E.L."/>
            <person name="Williams K.H."/>
            <person name="Hubbard S.S."/>
            <person name="Banfield J.F."/>
        </authorList>
    </citation>
    <scope>NUCLEOTIDE SEQUENCE [LARGE SCALE GENOMIC DNA]</scope>
</reference>
<dbReference type="STRING" id="1802306.A3C72_01905"/>
<dbReference type="InterPro" id="IPR005841">
    <property type="entry name" value="Alpha-D-phosphohexomutase_SF"/>
</dbReference>
<evidence type="ECO:0000256" key="6">
    <source>
        <dbReference type="ARBA" id="ARBA00023235"/>
    </source>
</evidence>
<feature type="domain" description="Alpha-D-phosphohexomutase alpha/beta/alpha" evidence="7">
    <location>
        <begin position="6"/>
        <end position="137"/>
    </location>
</feature>
<evidence type="ECO:0000313" key="11">
    <source>
        <dbReference type="Proteomes" id="UP000177130"/>
    </source>
</evidence>
<evidence type="ECO:0000259" key="7">
    <source>
        <dbReference type="Pfam" id="PF02878"/>
    </source>
</evidence>
<evidence type="ECO:0000256" key="5">
    <source>
        <dbReference type="ARBA" id="ARBA00022842"/>
    </source>
</evidence>
<sequence length="475" mass="53853">MKVNPQIFRAYDLRGVANVDLNPEIVEHIGRAFGTYLNRHDIKDAVVGHDSRESSPSYSEALIKGIVSTGTNVTDIGLAMVGMFYWSQYYLKTKGGAFVTASHNPPQFNGFKFANDYSETLVTDGMKELLRMVEEEDYVESKRLGKVSKKDIREAYYKDLLSRMDIKKKFRIVVDPSGTTSGKIMPELFRKAGMEVVEKNCELVPGFYKGAADPTEALIAERLREEVLEEKADLGFSYDCDGDRIGIVDERGTIIWNDVLVALFAMDVLKDHPGDIIMFNTLCSKVVPQTILKAGGKPFMWRTGHSFLKKKNQEVKAAFIGELSGHFFFSKDFHNHDDGSYSALRLLQYLSRINQSLGEAIAKLPHYISSPEIKLFCADDKKADVVGRISPILRKDYPKAEVIDDERAGDGVRFDMPDSMFVVRYSQNGPYLTIKFEATTKERFEELRRYISKLLHSFKEVDFESKISVNLELLK</sequence>
<name>A0A1G2ML16_9BACT</name>
<keyword evidence="6" id="KW-0413">Isomerase</keyword>
<comment type="similarity">
    <text evidence="2">Belongs to the phosphohexose mutase family.</text>
</comment>
<dbReference type="PANTHER" id="PTHR43771">
    <property type="entry name" value="PHOSPHOMANNOMUTASE"/>
    <property type="match status" value="1"/>
</dbReference>
<protein>
    <recommendedName>
        <fullName evidence="12">Phosphomannomutase</fullName>
    </recommendedName>
</protein>
<dbReference type="PANTHER" id="PTHR43771:SF2">
    <property type="entry name" value="PHOSPHOMANNOMUTASE_PHOSPHOGLUCOMUTASE"/>
    <property type="match status" value="1"/>
</dbReference>
<evidence type="ECO:0000256" key="2">
    <source>
        <dbReference type="ARBA" id="ARBA00010231"/>
    </source>
</evidence>
<feature type="domain" description="Alpha-D-phosphohexomutase alpha/beta/alpha" evidence="8">
    <location>
        <begin position="155"/>
        <end position="252"/>
    </location>
</feature>
<evidence type="ECO:0000259" key="9">
    <source>
        <dbReference type="Pfam" id="PF02880"/>
    </source>
</evidence>
<dbReference type="GO" id="GO:0016868">
    <property type="term" value="F:intramolecular phosphotransferase activity"/>
    <property type="evidence" value="ECO:0007669"/>
    <property type="project" value="InterPro"/>
</dbReference>
<keyword evidence="4" id="KW-0479">Metal-binding</keyword>
<dbReference type="InterPro" id="IPR005845">
    <property type="entry name" value="A-D-PHexomutase_a/b/a-II"/>
</dbReference>
<keyword evidence="5" id="KW-0460">Magnesium</keyword>
<dbReference type="InterPro" id="IPR016055">
    <property type="entry name" value="A-D-PHexomutase_a/b/a-I/II/III"/>
</dbReference>
<comment type="cofactor">
    <cofactor evidence="1">
        <name>Mg(2+)</name>
        <dbReference type="ChEBI" id="CHEBI:18420"/>
    </cofactor>
</comment>
<dbReference type="Pfam" id="PF02879">
    <property type="entry name" value="PGM_PMM_II"/>
    <property type="match status" value="1"/>
</dbReference>